<name>A0AAJ1X6K4_9RHOB</name>
<dbReference type="RefSeq" id="WP_317626922.1">
    <property type="nucleotide sequence ID" value="NZ_JANFFA010000004.1"/>
</dbReference>
<organism evidence="1 2">
    <name type="scientific">Rhodalgimonas zhirmunskyi</name>
    <dbReference type="NCBI Taxonomy" id="2964767"/>
    <lineage>
        <taxon>Bacteria</taxon>
        <taxon>Pseudomonadati</taxon>
        <taxon>Pseudomonadota</taxon>
        <taxon>Alphaproteobacteria</taxon>
        <taxon>Rhodobacterales</taxon>
        <taxon>Roseobacteraceae</taxon>
        <taxon>Rhodalgimonas</taxon>
    </lineage>
</organism>
<protein>
    <submittedName>
        <fullName evidence="1">Uncharacterized protein</fullName>
    </submittedName>
</protein>
<sequence>MIDMILMTLALGVPAGEQATVESGEAPVATARVAEAQTPSGKFLTATEVKPILMATRGNWVAVREYDGRDLIYFTHLLSWRCGLYEVKYSINGGQLQEWPLPPCLTDTNAPNAIPTEAKIYEGHPLGSITSVDIELLYDDLSRESAHFERKQVLMP</sequence>
<reference evidence="1" key="1">
    <citation type="submission" date="2022-07" db="EMBL/GenBank/DDBJ databases">
        <authorList>
            <person name="Otstavnykh N."/>
            <person name="Isaeva M."/>
            <person name="Bystritskaya E."/>
        </authorList>
    </citation>
    <scope>NUCLEOTIDE SEQUENCE</scope>
    <source>
        <strain evidence="1">10Alg 79</strain>
    </source>
</reference>
<dbReference type="Proteomes" id="UP001227162">
    <property type="component" value="Unassembled WGS sequence"/>
</dbReference>
<keyword evidence="2" id="KW-1185">Reference proteome</keyword>
<proteinExistence type="predicted"/>
<evidence type="ECO:0000313" key="2">
    <source>
        <dbReference type="Proteomes" id="UP001227162"/>
    </source>
</evidence>
<evidence type="ECO:0000313" key="1">
    <source>
        <dbReference type="EMBL" id="MDQ2095299.1"/>
    </source>
</evidence>
<dbReference type="AlphaFoldDB" id="A0AAJ1X6K4"/>
<reference evidence="1" key="2">
    <citation type="submission" date="2023-04" db="EMBL/GenBank/DDBJ databases">
        <title>'Rhodoalgimonas zhirmunskyi' gen. nov., isolated from a red alga.</title>
        <authorList>
            <person name="Nedashkovskaya O.I."/>
            <person name="Otstavnykh N.Y."/>
            <person name="Bystritskaya E.P."/>
            <person name="Balabanova L.A."/>
            <person name="Isaeva M.P."/>
        </authorList>
    </citation>
    <scope>NUCLEOTIDE SEQUENCE</scope>
    <source>
        <strain evidence="1">10Alg 79</strain>
    </source>
</reference>
<accession>A0AAJ1X6K4</accession>
<dbReference type="EMBL" id="JANFFA010000004">
    <property type="protein sequence ID" value="MDQ2095299.1"/>
    <property type="molecule type" value="Genomic_DNA"/>
</dbReference>
<gene>
    <name evidence="1" type="ORF">NOI20_14365</name>
</gene>
<comment type="caution">
    <text evidence="1">The sequence shown here is derived from an EMBL/GenBank/DDBJ whole genome shotgun (WGS) entry which is preliminary data.</text>
</comment>